<evidence type="ECO:0000313" key="1">
    <source>
        <dbReference type="EMBL" id="CAG8629227.1"/>
    </source>
</evidence>
<proteinExistence type="predicted"/>
<dbReference type="Proteomes" id="UP000789920">
    <property type="component" value="Unassembled WGS sequence"/>
</dbReference>
<dbReference type="EMBL" id="CAJVQC010011616">
    <property type="protein sequence ID" value="CAG8629227.1"/>
    <property type="molecule type" value="Genomic_DNA"/>
</dbReference>
<protein>
    <submittedName>
        <fullName evidence="1">18992_t:CDS:1</fullName>
    </submittedName>
</protein>
<gene>
    <name evidence="1" type="ORF">RPERSI_LOCUS7033</name>
</gene>
<name>A0ACA9N3G1_9GLOM</name>
<comment type="caution">
    <text evidence="1">The sequence shown here is derived from an EMBL/GenBank/DDBJ whole genome shotgun (WGS) entry which is preliminary data.</text>
</comment>
<sequence length="84" mass="9934">MKKHAQFAGIENYPDTVIDTQEDILEREVTQKLSAFWTFEEFRTCMEAKDRHLKAFFDELVLSANLLQKKHESYPKIMSQLLLV</sequence>
<evidence type="ECO:0000313" key="2">
    <source>
        <dbReference type="Proteomes" id="UP000789920"/>
    </source>
</evidence>
<organism evidence="1 2">
    <name type="scientific">Racocetra persica</name>
    <dbReference type="NCBI Taxonomy" id="160502"/>
    <lineage>
        <taxon>Eukaryota</taxon>
        <taxon>Fungi</taxon>
        <taxon>Fungi incertae sedis</taxon>
        <taxon>Mucoromycota</taxon>
        <taxon>Glomeromycotina</taxon>
        <taxon>Glomeromycetes</taxon>
        <taxon>Diversisporales</taxon>
        <taxon>Gigasporaceae</taxon>
        <taxon>Racocetra</taxon>
    </lineage>
</organism>
<accession>A0ACA9N3G1</accession>
<reference evidence="1" key="1">
    <citation type="submission" date="2021-06" db="EMBL/GenBank/DDBJ databases">
        <authorList>
            <person name="Kallberg Y."/>
            <person name="Tangrot J."/>
            <person name="Rosling A."/>
        </authorList>
    </citation>
    <scope>NUCLEOTIDE SEQUENCE</scope>
    <source>
        <strain evidence="1">MA461A</strain>
    </source>
</reference>
<keyword evidence="2" id="KW-1185">Reference proteome</keyword>
<feature type="non-terminal residue" evidence="1">
    <location>
        <position position="84"/>
    </location>
</feature>